<evidence type="ECO:0000313" key="10">
    <source>
        <dbReference type="EMBL" id="SBT07247.1"/>
    </source>
</evidence>
<dbReference type="SUPFAM" id="SSF88723">
    <property type="entry name" value="PIN domain-like"/>
    <property type="match status" value="1"/>
</dbReference>
<evidence type="ECO:0000256" key="5">
    <source>
        <dbReference type="ARBA" id="ARBA00022801"/>
    </source>
</evidence>
<dbReference type="InterPro" id="IPR050556">
    <property type="entry name" value="Type_II_TA_system_RNase"/>
</dbReference>
<dbReference type="PANTHER" id="PTHR33653:SF1">
    <property type="entry name" value="RIBONUCLEASE VAPC2"/>
    <property type="match status" value="1"/>
</dbReference>
<organism evidence="10 11">
    <name type="scientific">Candidatus Accumulibacter aalborgensis</name>
    <dbReference type="NCBI Taxonomy" id="1860102"/>
    <lineage>
        <taxon>Bacteria</taxon>
        <taxon>Pseudomonadati</taxon>
        <taxon>Pseudomonadota</taxon>
        <taxon>Betaproteobacteria</taxon>
        <taxon>Candidatus Accumulibacter</taxon>
    </lineage>
</organism>
<dbReference type="Pfam" id="PF01850">
    <property type="entry name" value="PIN"/>
    <property type="match status" value="1"/>
</dbReference>
<comment type="function">
    <text evidence="8">Toxic component of a toxin-antitoxin (TA) system. An RNase.</text>
</comment>
<dbReference type="RefSeq" id="WP_186407597.1">
    <property type="nucleotide sequence ID" value="NZ_FLQX01000118.1"/>
</dbReference>
<dbReference type="Gene3D" id="3.40.50.1010">
    <property type="entry name" value="5'-nuclease"/>
    <property type="match status" value="1"/>
</dbReference>
<dbReference type="InterPro" id="IPR022907">
    <property type="entry name" value="VapC_family"/>
</dbReference>
<keyword evidence="2 8" id="KW-1277">Toxin-antitoxin system</keyword>
<evidence type="ECO:0000256" key="2">
    <source>
        <dbReference type="ARBA" id="ARBA00022649"/>
    </source>
</evidence>
<dbReference type="PANTHER" id="PTHR33653">
    <property type="entry name" value="RIBONUCLEASE VAPC2"/>
    <property type="match status" value="1"/>
</dbReference>
<name>A0A1A8XRY9_9PROT</name>
<dbReference type="Proteomes" id="UP000199169">
    <property type="component" value="Unassembled WGS sequence"/>
</dbReference>
<comment type="similarity">
    <text evidence="7 8">Belongs to the PINc/VapC protein family.</text>
</comment>
<dbReference type="EC" id="3.1.-.-" evidence="8"/>
<dbReference type="GO" id="GO:0090729">
    <property type="term" value="F:toxin activity"/>
    <property type="evidence" value="ECO:0007669"/>
    <property type="project" value="UniProtKB-KW"/>
</dbReference>
<proteinExistence type="inferred from homology"/>
<dbReference type="InterPro" id="IPR002716">
    <property type="entry name" value="PIN_dom"/>
</dbReference>
<keyword evidence="11" id="KW-1185">Reference proteome</keyword>
<reference evidence="10 11" key="1">
    <citation type="submission" date="2016-06" db="EMBL/GenBank/DDBJ databases">
        <authorList>
            <person name="Kjaerup R.B."/>
            <person name="Dalgaard T.S."/>
            <person name="Juul-Madsen H.R."/>
        </authorList>
    </citation>
    <scope>NUCLEOTIDE SEQUENCE [LARGE SCALE GENOMIC DNA]</scope>
    <source>
        <strain evidence="10">3</strain>
    </source>
</reference>
<gene>
    <name evidence="8 10" type="primary">vapC</name>
    <name evidence="10" type="ORF">ACCAA_410002</name>
</gene>
<protein>
    <recommendedName>
        <fullName evidence="8">Ribonuclease VapC</fullName>
        <shortName evidence="8">RNase VapC</shortName>
        <ecNumber evidence="8">3.1.-.-</ecNumber>
    </recommendedName>
    <alternativeName>
        <fullName evidence="8">Toxin VapC</fullName>
    </alternativeName>
</protein>
<evidence type="ECO:0000256" key="3">
    <source>
        <dbReference type="ARBA" id="ARBA00022722"/>
    </source>
</evidence>
<evidence type="ECO:0000256" key="1">
    <source>
        <dbReference type="ARBA" id="ARBA00001946"/>
    </source>
</evidence>
<accession>A0A1A8XRY9</accession>
<dbReference type="GO" id="GO:0000287">
    <property type="term" value="F:magnesium ion binding"/>
    <property type="evidence" value="ECO:0007669"/>
    <property type="project" value="UniProtKB-UniRule"/>
</dbReference>
<keyword evidence="5 8" id="KW-0378">Hydrolase</keyword>
<dbReference type="HAMAP" id="MF_00265">
    <property type="entry name" value="VapC_Nob1"/>
    <property type="match status" value="1"/>
</dbReference>
<feature type="binding site" evidence="8">
    <location>
        <position position="7"/>
    </location>
    <ligand>
        <name>Mg(2+)</name>
        <dbReference type="ChEBI" id="CHEBI:18420"/>
    </ligand>
</feature>
<comment type="cofactor">
    <cofactor evidence="1 8">
        <name>Mg(2+)</name>
        <dbReference type="ChEBI" id="CHEBI:18420"/>
    </cofactor>
</comment>
<keyword evidence="6 8" id="KW-0460">Magnesium</keyword>
<evidence type="ECO:0000256" key="6">
    <source>
        <dbReference type="ARBA" id="ARBA00022842"/>
    </source>
</evidence>
<evidence type="ECO:0000256" key="7">
    <source>
        <dbReference type="ARBA" id="ARBA00038093"/>
    </source>
</evidence>
<dbReference type="GO" id="GO:0016787">
    <property type="term" value="F:hydrolase activity"/>
    <property type="evidence" value="ECO:0007669"/>
    <property type="project" value="UniProtKB-KW"/>
</dbReference>
<evidence type="ECO:0000256" key="8">
    <source>
        <dbReference type="HAMAP-Rule" id="MF_00265"/>
    </source>
</evidence>
<dbReference type="InterPro" id="IPR029060">
    <property type="entry name" value="PIN-like_dom_sf"/>
</dbReference>
<evidence type="ECO:0000313" key="11">
    <source>
        <dbReference type="Proteomes" id="UP000199169"/>
    </source>
</evidence>
<feature type="domain" description="PIN" evidence="9">
    <location>
        <begin position="4"/>
        <end position="124"/>
    </location>
</feature>
<keyword evidence="4 8" id="KW-0479">Metal-binding</keyword>
<feature type="binding site" evidence="8">
    <location>
        <position position="99"/>
    </location>
    <ligand>
        <name>Mg(2+)</name>
        <dbReference type="ChEBI" id="CHEBI:18420"/>
    </ligand>
</feature>
<sequence>MTGYLLDTSALLTLRDDEPGAERVAELLEQAELGTVRCFGSFMSLMEVLYRVWRDEGEAAGRLAYEQCLALPIVWLHETPELLKRAAAIKAHYPLSVADAWIAACAIEQGAVLVHKDLEFKVVPVLQELLPCKGQ</sequence>
<dbReference type="AlphaFoldDB" id="A0A1A8XRY9"/>
<keyword evidence="3 8" id="KW-0540">Nuclease</keyword>
<dbReference type="STRING" id="1860102.ACCAA_410002"/>
<keyword evidence="8" id="KW-0800">Toxin</keyword>
<dbReference type="EMBL" id="FLQX01000118">
    <property type="protein sequence ID" value="SBT07247.1"/>
    <property type="molecule type" value="Genomic_DNA"/>
</dbReference>
<evidence type="ECO:0000259" key="9">
    <source>
        <dbReference type="Pfam" id="PF01850"/>
    </source>
</evidence>
<evidence type="ECO:0000256" key="4">
    <source>
        <dbReference type="ARBA" id="ARBA00022723"/>
    </source>
</evidence>
<dbReference type="GO" id="GO:0004540">
    <property type="term" value="F:RNA nuclease activity"/>
    <property type="evidence" value="ECO:0007669"/>
    <property type="project" value="InterPro"/>
</dbReference>